<evidence type="ECO:0000313" key="2">
    <source>
        <dbReference type="Proteomes" id="UP000801492"/>
    </source>
</evidence>
<comment type="caution">
    <text evidence="1">The sequence shown here is derived from an EMBL/GenBank/DDBJ whole genome shotgun (WGS) entry which is preliminary data.</text>
</comment>
<accession>A0A8K0D8A2</accession>
<name>A0A8K0D8A2_IGNLU</name>
<proteinExistence type="predicted"/>
<gene>
    <name evidence="1" type="ORF">ILUMI_08041</name>
</gene>
<sequence>NRDLECRWFPFDNCSETAENPGRKRKKQVRAETSTERDQYATVMSCMSPNNNVISPALIFAGKKMKKELSYGLINESGWMTGELFFQWLTHSNYKHVDALSYAKETGRVMLSFPPHCIHRLQSLSVTLFAALKTFYNQKVSKWPRTHPARVVTPYEIATFFSEAYGKAATNQNAVSGFVKTVIWPLNLDVFPDYVFCAVAVTDKKGNTKDEGVDVEKDANAALVMLEQSCSLPTPSYLQSALNLQKHS</sequence>
<organism evidence="1 2">
    <name type="scientific">Ignelater luminosus</name>
    <name type="common">Cucubano</name>
    <name type="synonym">Pyrophorus luminosus</name>
    <dbReference type="NCBI Taxonomy" id="2038154"/>
    <lineage>
        <taxon>Eukaryota</taxon>
        <taxon>Metazoa</taxon>
        <taxon>Ecdysozoa</taxon>
        <taxon>Arthropoda</taxon>
        <taxon>Hexapoda</taxon>
        <taxon>Insecta</taxon>
        <taxon>Pterygota</taxon>
        <taxon>Neoptera</taxon>
        <taxon>Endopterygota</taxon>
        <taxon>Coleoptera</taxon>
        <taxon>Polyphaga</taxon>
        <taxon>Elateriformia</taxon>
        <taxon>Elateroidea</taxon>
        <taxon>Elateridae</taxon>
        <taxon>Agrypninae</taxon>
        <taxon>Pyrophorini</taxon>
        <taxon>Ignelater</taxon>
    </lineage>
</organism>
<evidence type="ECO:0008006" key="3">
    <source>
        <dbReference type="Google" id="ProtNLM"/>
    </source>
</evidence>
<reference evidence="1" key="1">
    <citation type="submission" date="2019-08" db="EMBL/GenBank/DDBJ databases">
        <title>The genome of the North American firefly Photinus pyralis.</title>
        <authorList>
            <consortium name="Photinus pyralis genome working group"/>
            <person name="Fallon T.R."/>
            <person name="Sander Lower S.E."/>
            <person name="Weng J.-K."/>
        </authorList>
    </citation>
    <scope>NUCLEOTIDE SEQUENCE</scope>
    <source>
        <strain evidence="1">TRF0915ILg1</strain>
        <tissue evidence="1">Whole body</tissue>
    </source>
</reference>
<evidence type="ECO:0000313" key="1">
    <source>
        <dbReference type="EMBL" id="KAF2898132.1"/>
    </source>
</evidence>
<dbReference type="Proteomes" id="UP000801492">
    <property type="component" value="Unassembled WGS sequence"/>
</dbReference>
<keyword evidence="2" id="KW-1185">Reference proteome</keyword>
<dbReference type="OrthoDB" id="6750460at2759"/>
<dbReference type="EMBL" id="VTPC01003685">
    <property type="protein sequence ID" value="KAF2898132.1"/>
    <property type="molecule type" value="Genomic_DNA"/>
</dbReference>
<protein>
    <recommendedName>
        <fullName evidence="3">DDE-1 domain-containing protein</fullName>
    </recommendedName>
</protein>
<feature type="non-terminal residue" evidence="1">
    <location>
        <position position="1"/>
    </location>
</feature>
<dbReference type="AlphaFoldDB" id="A0A8K0D8A2"/>